<dbReference type="Pfam" id="PF12637">
    <property type="entry name" value="TSCPD"/>
    <property type="match status" value="1"/>
</dbReference>
<evidence type="ECO:0000313" key="9">
    <source>
        <dbReference type="Proteomes" id="UP000664702"/>
    </source>
</evidence>
<dbReference type="GO" id="GO:0004748">
    <property type="term" value="F:ribonucleoside-diphosphate reductase activity, thioredoxin disulfide as acceptor"/>
    <property type="evidence" value="ECO:0007669"/>
    <property type="project" value="UniProtKB-EC"/>
</dbReference>
<protein>
    <recommendedName>
        <fullName evidence="2">ribonucleoside-diphosphate reductase</fullName>
        <ecNumber evidence="2">1.17.4.1</ecNumber>
    </recommendedName>
</protein>
<evidence type="ECO:0000256" key="4">
    <source>
        <dbReference type="ARBA" id="ARBA00022741"/>
    </source>
</evidence>
<gene>
    <name evidence="8" type="ORF">J4G43_046980</name>
    <name evidence="7" type="ORF">J4G43_48690</name>
</gene>
<dbReference type="GO" id="GO:0071897">
    <property type="term" value="P:DNA biosynthetic process"/>
    <property type="evidence" value="ECO:0007669"/>
    <property type="project" value="UniProtKB-KW"/>
</dbReference>
<organism evidence="7">
    <name type="scientific">Bradyrhizobium barranii subsp. barranii</name>
    <dbReference type="NCBI Taxonomy" id="2823807"/>
    <lineage>
        <taxon>Bacteria</taxon>
        <taxon>Pseudomonadati</taxon>
        <taxon>Pseudomonadota</taxon>
        <taxon>Alphaproteobacteria</taxon>
        <taxon>Hyphomicrobiales</taxon>
        <taxon>Nitrobacteraceae</taxon>
        <taxon>Bradyrhizobium</taxon>
        <taxon>Bradyrhizobium barranii</taxon>
    </lineage>
</organism>
<evidence type="ECO:0000256" key="3">
    <source>
        <dbReference type="ARBA" id="ARBA00022634"/>
    </source>
</evidence>
<accession>A0A939MIK6</accession>
<dbReference type="InterPro" id="IPR024434">
    <property type="entry name" value="TSCPD_dom"/>
</dbReference>
<dbReference type="EMBL" id="CP086136">
    <property type="protein sequence ID" value="UEM11913.1"/>
    <property type="molecule type" value="Genomic_DNA"/>
</dbReference>
<evidence type="ECO:0000313" key="8">
    <source>
        <dbReference type="EMBL" id="UEM11913.1"/>
    </source>
</evidence>
<keyword evidence="3" id="KW-0237">DNA synthesis</keyword>
<evidence type="ECO:0000256" key="1">
    <source>
        <dbReference type="ARBA" id="ARBA00007405"/>
    </source>
</evidence>
<dbReference type="GO" id="GO:0000166">
    <property type="term" value="F:nucleotide binding"/>
    <property type="evidence" value="ECO:0007669"/>
    <property type="project" value="UniProtKB-KW"/>
</dbReference>
<reference evidence="7" key="1">
    <citation type="submission" date="2021-03" db="EMBL/GenBank/DDBJ databases">
        <title>Whole Genome Sequence of Bradyrhizobium sp. Strain 144S4.</title>
        <authorList>
            <person name="Bromfield E.S.P."/>
            <person name="Cloutier S."/>
        </authorList>
    </citation>
    <scope>NUCLEOTIDE SEQUENCE [LARGE SCALE GENOMIC DNA]</scope>
    <source>
        <strain evidence="7">144S4</strain>
    </source>
</reference>
<comment type="catalytic activity">
    <reaction evidence="5">
        <text>a 2'-deoxyribonucleoside 5'-diphosphate + [thioredoxin]-disulfide + H2O = a ribonucleoside 5'-diphosphate + [thioredoxin]-dithiol</text>
        <dbReference type="Rhea" id="RHEA:23252"/>
        <dbReference type="Rhea" id="RHEA-COMP:10698"/>
        <dbReference type="Rhea" id="RHEA-COMP:10700"/>
        <dbReference type="ChEBI" id="CHEBI:15377"/>
        <dbReference type="ChEBI" id="CHEBI:29950"/>
        <dbReference type="ChEBI" id="CHEBI:50058"/>
        <dbReference type="ChEBI" id="CHEBI:57930"/>
        <dbReference type="ChEBI" id="CHEBI:73316"/>
        <dbReference type="EC" id="1.17.4.1"/>
    </reaction>
</comment>
<name>A0A939MIK6_9BRAD</name>
<dbReference type="EC" id="1.17.4.1" evidence="2"/>
<dbReference type="Proteomes" id="UP000664702">
    <property type="component" value="Chromosome"/>
</dbReference>
<evidence type="ECO:0000256" key="2">
    <source>
        <dbReference type="ARBA" id="ARBA00012274"/>
    </source>
</evidence>
<evidence type="ECO:0000259" key="6">
    <source>
        <dbReference type="Pfam" id="PF12637"/>
    </source>
</evidence>
<evidence type="ECO:0000313" key="7">
    <source>
        <dbReference type="EMBL" id="MBO1868400.1"/>
    </source>
</evidence>
<dbReference type="AlphaFoldDB" id="A0A939MIK6"/>
<proteinExistence type="inferred from homology"/>
<comment type="similarity">
    <text evidence="1">Belongs to the ribonucleoside diphosphate reductase class-2 family.</text>
</comment>
<feature type="domain" description="TSCPD" evidence="6">
    <location>
        <begin position="8"/>
        <end position="84"/>
    </location>
</feature>
<keyword evidence="4" id="KW-0547">Nucleotide-binding</keyword>
<dbReference type="RefSeq" id="WP_208088879.1">
    <property type="nucleotide sequence ID" value="NZ_CP086136.1"/>
</dbReference>
<reference evidence="8 9" key="2">
    <citation type="journal article" date="2022" name="Int. J. Syst. Evol. Microbiol.">
        <title>Strains of Bradyrhizobium barranii sp. nov. associated with legumes native to Canada are symbionts of soybeans and belong to different subspecies (subsp. barranii subsp. nov. and subsp. apii subsp. nov.) and symbiovars (sv. glycinearum and sv. septentrionale).</title>
        <authorList>
            <person name="Bromfield E.S.P."/>
            <person name="Cloutier S."/>
            <person name="Wasai-Hara S."/>
            <person name="Minamisawa K."/>
        </authorList>
    </citation>
    <scope>NUCLEOTIDE SEQUENCE [LARGE SCALE GENOMIC DNA]</scope>
    <source>
        <strain evidence="8 9">144S4</strain>
    </source>
</reference>
<evidence type="ECO:0000256" key="5">
    <source>
        <dbReference type="ARBA" id="ARBA00047754"/>
    </source>
</evidence>
<sequence>MTERRTLPLRRQAETFEMSFGGVNRCYAVSLGFYEDGARGEVFISGGKSGEAVEAIARDGAVLLSLALQYGAQIENMASAITRDGQGQPSTIIGAVIDRLLPAARATND</sequence>
<dbReference type="EMBL" id="JAGEMI010000001">
    <property type="protein sequence ID" value="MBO1868400.1"/>
    <property type="molecule type" value="Genomic_DNA"/>
</dbReference>
<dbReference type="KEGG" id="bban:J4G43_046980"/>